<dbReference type="InterPro" id="IPR002921">
    <property type="entry name" value="Fungal_lipase-type"/>
</dbReference>
<dbReference type="CDD" id="cd00519">
    <property type="entry name" value="Lipase_3"/>
    <property type="match status" value="1"/>
</dbReference>
<comment type="similarity">
    <text evidence="2">Belongs to the AB hydrolase superfamily. Lipase family. Class 3 subfamily.</text>
</comment>
<name>A0AAD6U5S0_9AGAR</name>
<evidence type="ECO:0000256" key="1">
    <source>
        <dbReference type="ARBA" id="ARBA00023157"/>
    </source>
</evidence>
<dbReference type="GO" id="GO:0006629">
    <property type="term" value="P:lipid metabolic process"/>
    <property type="evidence" value="ECO:0007669"/>
    <property type="project" value="InterPro"/>
</dbReference>
<gene>
    <name evidence="7" type="ORF">B0H15DRAFT_272310</name>
</gene>
<dbReference type="InterPro" id="IPR029058">
    <property type="entry name" value="AB_hydrolase_fold"/>
</dbReference>
<accession>A0AAD6U5S0</accession>
<feature type="signal peptide" evidence="5">
    <location>
        <begin position="1"/>
        <end position="20"/>
    </location>
</feature>
<protein>
    <submittedName>
        <fullName evidence="7">Lipase</fullName>
    </submittedName>
</protein>
<comment type="catalytic activity">
    <reaction evidence="3">
        <text>a diacylglycerol + H2O = a monoacylglycerol + a fatty acid + H(+)</text>
        <dbReference type="Rhea" id="RHEA:32731"/>
        <dbReference type="ChEBI" id="CHEBI:15377"/>
        <dbReference type="ChEBI" id="CHEBI:15378"/>
        <dbReference type="ChEBI" id="CHEBI:17408"/>
        <dbReference type="ChEBI" id="CHEBI:18035"/>
        <dbReference type="ChEBI" id="CHEBI:28868"/>
    </reaction>
</comment>
<dbReference type="AlphaFoldDB" id="A0AAD6U5S0"/>
<dbReference type="PANTHER" id="PTHR45856">
    <property type="entry name" value="ALPHA/BETA-HYDROLASES SUPERFAMILY PROTEIN"/>
    <property type="match status" value="1"/>
</dbReference>
<dbReference type="Proteomes" id="UP001222325">
    <property type="component" value="Unassembled WGS sequence"/>
</dbReference>
<dbReference type="PANTHER" id="PTHR45856:SF24">
    <property type="entry name" value="FUNGAL LIPASE-LIKE DOMAIN-CONTAINING PROTEIN"/>
    <property type="match status" value="1"/>
</dbReference>
<keyword evidence="8" id="KW-1185">Reference proteome</keyword>
<feature type="domain" description="Fungal lipase-type" evidence="6">
    <location>
        <begin position="102"/>
        <end position="238"/>
    </location>
</feature>
<feature type="chain" id="PRO_5042288291" evidence="5">
    <location>
        <begin position="21"/>
        <end position="301"/>
    </location>
</feature>
<dbReference type="InterPro" id="IPR051218">
    <property type="entry name" value="Sec_MonoDiacylglyc_Lipase"/>
</dbReference>
<proteinExistence type="inferred from homology"/>
<evidence type="ECO:0000256" key="2">
    <source>
        <dbReference type="ARBA" id="ARBA00043996"/>
    </source>
</evidence>
<comment type="catalytic activity">
    <reaction evidence="4">
        <text>a monoacylglycerol + H2O = glycerol + a fatty acid + H(+)</text>
        <dbReference type="Rhea" id="RHEA:15245"/>
        <dbReference type="ChEBI" id="CHEBI:15377"/>
        <dbReference type="ChEBI" id="CHEBI:15378"/>
        <dbReference type="ChEBI" id="CHEBI:17408"/>
        <dbReference type="ChEBI" id="CHEBI:17754"/>
        <dbReference type="ChEBI" id="CHEBI:28868"/>
    </reaction>
</comment>
<evidence type="ECO:0000313" key="8">
    <source>
        <dbReference type="Proteomes" id="UP001222325"/>
    </source>
</evidence>
<evidence type="ECO:0000256" key="3">
    <source>
        <dbReference type="ARBA" id="ARBA00047591"/>
    </source>
</evidence>
<sequence length="301" mass="31637">MTLARLSSVVVLALASFANAAPSLLARQAFTTLSTAEVAAYKPYSYYAAAGYCAPAATLAWTCGINCAANPTFHPVASGGDGNAVQYWYVGVDTALDTVIVGHQGTDSKQILSIFTDINFGQKTLNRTLFPGFDSSIKVHSGFANEQAMTATLVLAAVKSAIATYGVKKVTMVGHSLGAALSLLDSVYLPLHLTGVTFRTVLYGLPRVGNQAFADLVSAAGTLTHVNNKKDPIPTLPGLILGFHHPTGEVHIQDDTEAWVACPGQDNNNALCTFGKVGNILGGDFNDHNGPYDGVMMNCHD</sequence>
<dbReference type="Gene3D" id="3.40.50.1820">
    <property type="entry name" value="alpha/beta hydrolase"/>
    <property type="match status" value="1"/>
</dbReference>
<dbReference type="Pfam" id="PF01764">
    <property type="entry name" value="Lipase_3"/>
    <property type="match status" value="1"/>
</dbReference>
<evidence type="ECO:0000256" key="5">
    <source>
        <dbReference type="SAM" id="SignalP"/>
    </source>
</evidence>
<keyword evidence="1" id="KW-1015">Disulfide bond</keyword>
<evidence type="ECO:0000259" key="6">
    <source>
        <dbReference type="Pfam" id="PF01764"/>
    </source>
</evidence>
<keyword evidence="5" id="KW-0732">Signal</keyword>
<evidence type="ECO:0000256" key="4">
    <source>
        <dbReference type="ARBA" id="ARBA00048461"/>
    </source>
</evidence>
<comment type="caution">
    <text evidence="7">The sequence shown here is derived from an EMBL/GenBank/DDBJ whole genome shotgun (WGS) entry which is preliminary data.</text>
</comment>
<dbReference type="EMBL" id="JARJCN010000023">
    <property type="protein sequence ID" value="KAJ7089802.1"/>
    <property type="molecule type" value="Genomic_DNA"/>
</dbReference>
<dbReference type="SUPFAM" id="SSF53474">
    <property type="entry name" value="alpha/beta-Hydrolases"/>
    <property type="match status" value="1"/>
</dbReference>
<evidence type="ECO:0000313" key="7">
    <source>
        <dbReference type="EMBL" id="KAJ7089802.1"/>
    </source>
</evidence>
<organism evidence="7 8">
    <name type="scientific">Mycena belliarum</name>
    <dbReference type="NCBI Taxonomy" id="1033014"/>
    <lineage>
        <taxon>Eukaryota</taxon>
        <taxon>Fungi</taxon>
        <taxon>Dikarya</taxon>
        <taxon>Basidiomycota</taxon>
        <taxon>Agaricomycotina</taxon>
        <taxon>Agaricomycetes</taxon>
        <taxon>Agaricomycetidae</taxon>
        <taxon>Agaricales</taxon>
        <taxon>Marasmiineae</taxon>
        <taxon>Mycenaceae</taxon>
        <taxon>Mycena</taxon>
    </lineage>
</organism>
<reference evidence="7" key="1">
    <citation type="submission" date="2023-03" db="EMBL/GenBank/DDBJ databases">
        <title>Massive genome expansion in bonnet fungi (Mycena s.s.) driven by repeated elements and novel gene families across ecological guilds.</title>
        <authorList>
            <consortium name="Lawrence Berkeley National Laboratory"/>
            <person name="Harder C.B."/>
            <person name="Miyauchi S."/>
            <person name="Viragh M."/>
            <person name="Kuo A."/>
            <person name="Thoen E."/>
            <person name="Andreopoulos B."/>
            <person name="Lu D."/>
            <person name="Skrede I."/>
            <person name="Drula E."/>
            <person name="Henrissat B."/>
            <person name="Morin E."/>
            <person name="Kohler A."/>
            <person name="Barry K."/>
            <person name="LaButti K."/>
            <person name="Morin E."/>
            <person name="Salamov A."/>
            <person name="Lipzen A."/>
            <person name="Mereny Z."/>
            <person name="Hegedus B."/>
            <person name="Baldrian P."/>
            <person name="Stursova M."/>
            <person name="Weitz H."/>
            <person name="Taylor A."/>
            <person name="Grigoriev I.V."/>
            <person name="Nagy L.G."/>
            <person name="Martin F."/>
            <person name="Kauserud H."/>
        </authorList>
    </citation>
    <scope>NUCLEOTIDE SEQUENCE</scope>
    <source>
        <strain evidence="7">CBHHK173m</strain>
    </source>
</reference>